<evidence type="ECO:0000256" key="8">
    <source>
        <dbReference type="ARBA" id="ARBA00023242"/>
    </source>
</evidence>
<keyword evidence="7 9" id="KW-0234">DNA repair</keyword>
<dbReference type="Proteomes" id="UP000247409">
    <property type="component" value="Unassembled WGS sequence"/>
</dbReference>
<dbReference type="InterPro" id="IPR036279">
    <property type="entry name" value="5-3_exonuclease_C_sf"/>
</dbReference>
<evidence type="ECO:0000313" key="13">
    <source>
        <dbReference type="EMBL" id="PXF49434.1"/>
    </source>
</evidence>
<evidence type="ECO:0000259" key="12">
    <source>
        <dbReference type="SMART" id="SM00485"/>
    </source>
</evidence>
<dbReference type="InterPro" id="IPR044752">
    <property type="entry name" value="PIN-like_EXO1"/>
</dbReference>
<dbReference type="FunFam" id="3.40.50.1010:FF:000002">
    <property type="entry name" value="Exonuclease 1, putative"/>
    <property type="match status" value="1"/>
</dbReference>
<evidence type="ECO:0000313" key="14">
    <source>
        <dbReference type="Proteomes" id="UP000247409"/>
    </source>
</evidence>
<dbReference type="AlphaFoldDB" id="A0A2V3J4Z6"/>
<dbReference type="InterPro" id="IPR029060">
    <property type="entry name" value="PIN-like_dom_sf"/>
</dbReference>
<comment type="subcellular location">
    <subcellularLocation>
        <location evidence="1 9">Nucleus</location>
    </subcellularLocation>
</comment>
<dbReference type="OrthoDB" id="26491at2759"/>
<dbReference type="InterPro" id="IPR006086">
    <property type="entry name" value="XPG-I_dom"/>
</dbReference>
<evidence type="ECO:0000256" key="9">
    <source>
        <dbReference type="RuleBase" id="RU910737"/>
    </source>
</evidence>
<protein>
    <recommendedName>
        <fullName evidence="9">Exonuclease 1</fullName>
        <ecNumber evidence="9">3.1.-.-</ecNumber>
    </recommendedName>
</protein>
<evidence type="ECO:0000259" key="11">
    <source>
        <dbReference type="SMART" id="SM00484"/>
    </source>
</evidence>
<feature type="domain" description="XPG N-terminal" evidence="12">
    <location>
        <begin position="1"/>
        <end position="99"/>
    </location>
</feature>
<dbReference type="Gene3D" id="1.10.150.20">
    <property type="entry name" value="5' to 3' exonuclease, C-terminal subdomain"/>
    <property type="match status" value="1"/>
</dbReference>
<dbReference type="SUPFAM" id="SSF88723">
    <property type="entry name" value="PIN domain-like"/>
    <property type="match status" value="1"/>
</dbReference>
<feature type="compositionally biased region" description="Basic and acidic residues" evidence="10">
    <location>
        <begin position="594"/>
        <end position="607"/>
    </location>
</feature>
<proteinExistence type="inferred from homology"/>
<evidence type="ECO:0000256" key="6">
    <source>
        <dbReference type="ARBA" id="ARBA00022842"/>
    </source>
</evidence>
<dbReference type="SUPFAM" id="SSF47807">
    <property type="entry name" value="5' to 3' exonuclease, C-terminal subdomain"/>
    <property type="match status" value="1"/>
</dbReference>
<dbReference type="Pfam" id="PF00867">
    <property type="entry name" value="XPG_I"/>
    <property type="match status" value="1"/>
</dbReference>
<keyword evidence="4 9" id="KW-0227">DNA damage</keyword>
<feature type="compositionally biased region" description="Pro residues" evidence="10">
    <location>
        <begin position="559"/>
        <end position="573"/>
    </location>
</feature>
<dbReference type="InterPro" id="IPR006085">
    <property type="entry name" value="XPG_DNA_repair_N"/>
</dbReference>
<comment type="similarity">
    <text evidence="9">Belongs to the XPG/RAD2 endonuclease family. EXO1 subfamily.</text>
</comment>
<dbReference type="STRING" id="448386.A0A2V3J4Z6"/>
<evidence type="ECO:0000256" key="7">
    <source>
        <dbReference type="ARBA" id="ARBA00023204"/>
    </source>
</evidence>
<feature type="compositionally biased region" description="Polar residues" evidence="10">
    <location>
        <begin position="393"/>
        <end position="406"/>
    </location>
</feature>
<keyword evidence="8 9" id="KW-0539">Nucleus</keyword>
<reference evidence="13 14" key="1">
    <citation type="journal article" date="2018" name="Mol. Biol. Evol.">
        <title>Analysis of the draft genome of the red seaweed Gracilariopsis chorda provides insights into genome size evolution in Rhodophyta.</title>
        <authorList>
            <person name="Lee J."/>
            <person name="Yang E.C."/>
            <person name="Graf L."/>
            <person name="Yang J.H."/>
            <person name="Qiu H."/>
            <person name="Zel Zion U."/>
            <person name="Chan C.X."/>
            <person name="Stephens T.G."/>
            <person name="Weber A.P.M."/>
            <person name="Boo G.H."/>
            <person name="Boo S.M."/>
            <person name="Kim K.M."/>
            <person name="Shin Y."/>
            <person name="Jung M."/>
            <person name="Lee S.J."/>
            <person name="Yim H.S."/>
            <person name="Lee J.H."/>
            <person name="Bhattacharya D."/>
            <person name="Yoon H.S."/>
        </authorList>
    </citation>
    <scope>NUCLEOTIDE SEQUENCE [LARGE SCALE GENOMIC DNA]</scope>
    <source>
        <strain evidence="13 14">SKKU-2015</strain>
        <tissue evidence="13">Whole body</tissue>
    </source>
</reference>
<evidence type="ECO:0000256" key="1">
    <source>
        <dbReference type="ARBA" id="ARBA00004123"/>
    </source>
</evidence>
<sequence length="696" mass="78283">MGINGLLRVIKPICQQMHVQEFAHTRVGIDVYGWLHKGAFSCAADICRGIDTNAYVEYCMHRVRMLIYFNARPILVFDGADLPMKAGTHAERRQRREEALKKAEAAMAAGDARKAEEFYQRSFFVNSDMARNVIRECRKHNVEYIVAPYEADAQLAWMIQTGYIDSIITEDSDMLVYGASKVFYKMNRDGMGDMFESKNLPALETVSLRNFTQDMFMYMCVCSGCDFFKGVQGLGIKKAHTVVKRYRTLLRVLQAIRREPRYRVSPSFNIDFTRACLVFRHQTVYDMKQKRHAHLRNLDLNVHAKMPPGVLQELDDGSFDLSFLGVHREPNVARKIAEALVHPQTLQEYKEPLDTISRSLRPTRRPRRFASPPPKRLRITPQQPKKTFGFQVQPASSRPITPSTDSLHLRQKPTGRSSVGPFSFNPRQIGSTFKAQSTADRSRASVWSNFRRSSKVDNSNSNTSPEKVSDSEDFVANCESHATDEIKSLAKISEQQGDTRSCADISAESQTRVLSDAVHEHPPVNRPRSSSHRVDAVNRALGRFARTKERDLKAKFVPNPKPSPPSSPKPPGPSSLEQMTSLQPLARPASPDADSYRLFELVERESSIEVQKQDGPSKAPEKSPKSKARIDSHTPGKQLRLSRFFKPRVGLAKPKRASGSSNSSKLNAAMKMKGPGAKTASSVGVDVSAIDRFKRK</sequence>
<evidence type="ECO:0000256" key="5">
    <source>
        <dbReference type="ARBA" id="ARBA00022801"/>
    </source>
</evidence>
<dbReference type="PANTHER" id="PTHR11081:SF8">
    <property type="entry name" value="EXONUCLEASE 1"/>
    <property type="match status" value="1"/>
</dbReference>
<feature type="domain" description="XPG-I" evidence="11">
    <location>
        <begin position="138"/>
        <end position="208"/>
    </location>
</feature>
<name>A0A2V3J4Z6_9FLOR</name>
<dbReference type="GO" id="GO:0005634">
    <property type="term" value="C:nucleus"/>
    <property type="evidence" value="ECO:0007669"/>
    <property type="project" value="UniProtKB-SubCell"/>
</dbReference>
<keyword evidence="9" id="KW-0238">DNA-binding</keyword>
<keyword evidence="9" id="KW-0267">Excision nuclease</keyword>
<dbReference type="GO" id="GO:0006281">
    <property type="term" value="P:DNA repair"/>
    <property type="evidence" value="ECO:0007669"/>
    <property type="project" value="UniProtKB-UniRule"/>
</dbReference>
<keyword evidence="5 9" id="KW-0378">Hydrolase</keyword>
<dbReference type="FunFam" id="1.10.150.20:FF:000011">
    <property type="entry name" value="exonuclease 1"/>
    <property type="match status" value="1"/>
</dbReference>
<dbReference type="SMART" id="SM00484">
    <property type="entry name" value="XPGI"/>
    <property type="match status" value="1"/>
</dbReference>
<evidence type="ECO:0000256" key="2">
    <source>
        <dbReference type="ARBA" id="ARBA00022722"/>
    </source>
</evidence>
<dbReference type="Gene3D" id="3.40.50.1010">
    <property type="entry name" value="5'-nuclease"/>
    <property type="match status" value="1"/>
</dbReference>
<comment type="caution">
    <text evidence="13">The sequence shown here is derived from an EMBL/GenBank/DDBJ whole genome shotgun (WGS) entry which is preliminary data.</text>
</comment>
<keyword evidence="14" id="KW-1185">Reference proteome</keyword>
<feature type="region of interest" description="Disordered" evidence="10">
    <location>
        <begin position="543"/>
        <end position="683"/>
    </location>
</feature>
<gene>
    <name evidence="13" type="ORF">BWQ96_00750</name>
</gene>
<dbReference type="SMART" id="SM00485">
    <property type="entry name" value="XPGN"/>
    <property type="match status" value="1"/>
</dbReference>
<feature type="region of interest" description="Disordered" evidence="10">
    <location>
        <begin position="355"/>
        <end position="473"/>
    </location>
</feature>
<dbReference type="GO" id="GO:0003677">
    <property type="term" value="F:DNA binding"/>
    <property type="evidence" value="ECO:0007669"/>
    <property type="project" value="UniProtKB-UniRule"/>
</dbReference>
<comment type="cofactor">
    <cofactor evidence="9">
        <name>Mg(2+)</name>
        <dbReference type="ChEBI" id="CHEBI:18420"/>
    </cofactor>
    <text evidence="9">Binds 2 magnesium ions per subunit. They probably participate in the reaction catalyzed by the enzyme. May bind an additional third magnesium ion after substrate binding.</text>
</comment>
<feature type="compositionally biased region" description="Basic and acidic residues" evidence="10">
    <location>
        <begin position="619"/>
        <end position="634"/>
    </location>
</feature>
<keyword evidence="2 9" id="KW-0540">Nuclease</keyword>
<dbReference type="Pfam" id="PF00752">
    <property type="entry name" value="XPG_N"/>
    <property type="match status" value="1"/>
</dbReference>
<comment type="function">
    <text evidence="9">5'-&gt;3' double-stranded DNA exonuclease which may also possess a cryptic 3'-&gt;5' double-stranded DNA exonuclease activity. Functions in DNA mismatch repair.</text>
</comment>
<dbReference type="GO" id="GO:0046872">
    <property type="term" value="F:metal ion binding"/>
    <property type="evidence" value="ECO:0007669"/>
    <property type="project" value="UniProtKB-UniRule"/>
</dbReference>
<keyword evidence="6 9" id="KW-0460">Magnesium</keyword>
<evidence type="ECO:0000256" key="10">
    <source>
        <dbReference type="SAM" id="MobiDB-lite"/>
    </source>
</evidence>
<keyword evidence="9 13" id="KW-0269">Exonuclease</keyword>
<organism evidence="13 14">
    <name type="scientific">Gracilariopsis chorda</name>
    <dbReference type="NCBI Taxonomy" id="448386"/>
    <lineage>
        <taxon>Eukaryota</taxon>
        <taxon>Rhodophyta</taxon>
        <taxon>Florideophyceae</taxon>
        <taxon>Rhodymeniophycidae</taxon>
        <taxon>Gracilariales</taxon>
        <taxon>Gracilariaceae</taxon>
        <taxon>Gracilariopsis</taxon>
    </lineage>
</organism>
<dbReference type="PROSITE" id="PS00842">
    <property type="entry name" value="XPG_2"/>
    <property type="match status" value="1"/>
</dbReference>
<feature type="region of interest" description="Disordered" evidence="10">
    <location>
        <begin position="514"/>
        <end position="533"/>
    </location>
</feature>
<dbReference type="PRINTS" id="PR00853">
    <property type="entry name" value="XPGRADSUPER"/>
</dbReference>
<dbReference type="EMBL" id="NBIV01000005">
    <property type="protein sequence ID" value="PXF49434.1"/>
    <property type="molecule type" value="Genomic_DNA"/>
</dbReference>
<dbReference type="GO" id="GO:0035312">
    <property type="term" value="F:5'-3' DNA exonuclease activity"/>
    <property type="evidence" value="ECO:0007669"/>
    <property type="project" value="UniProtKB-UniRule"/>
</dbReference>
<feature type="compositionally biased region" description="Polar residues" evidence="10">
    <location>
        <begin position="425"/>
        <end position="466"/>
    </location>
</feature>
<dbReference type="GO" id="GO:0017108">
    <property type="term" value="F:5'-flap endonuclease activity"/>
    <property type="evidence" value="ECO:0007669"/>
    <property type="project" value="TreeGrafter"/>
</dbReference>
<evidence type="ECO:0000256" key="3">
    <source>
        <dbReference type="ARBA" id="ARBA00022723"/>
    </source>
</evidence>
<dbReference type="InterPro" id="IPR019974">
    <property type="entry name" value="XPG_CS"/>
</dbReference>
<evidence type="ECO:0000256" key="4">
    <source>
        <dbReference type="ARBA" id="ARBA00022763"/>
    </source>
</evidence>
<dbReference type="CDD" id="cd09857">
    <property type="entry name" value="PIN_EXO1"/>
    <property type="match status" value="1"/>
</dbReference>
<keyword evidence="3 9" id="KW-0479">Metal-binding</keyword>
<dbReference type="InterPro" id="IPR006084">
    <property type="entry name" value="XPG/Rad2"/>
</dbReference>
<accession>A0A2V3J4Z6</accession>
<dbReference type="EC" id="3.1.-.-" evidence="9"/>
<keyword evidence="9" id="KW-0228">DNA excision</keyword>
<dbReference type="PANTHER" id="PTHR11081">
    <property type="entry name" value="FLAP ENDONUCLEASE FAMILY MEMBER"/>
    <property type="match status" value="1"/>
</dbReference>